<feature type="region of interest" description="Disordered" evidence="6">
    <location>
        <begin position="368"/>
        <end position="399"/>
    </location>
</feature>
<evidence type="ECO:0000256" key="5">
    <source>
        <dbReference type="ARBA" id="ARBA00023273"/>
    </source>
</evidence>
<dbReference type="PANTHER" id="PTHR45973">
    <property type="entry name" value="PROTEIN PHOSPHATASE 1 REGULATORY SUBUNIT SDS22-RELATED"/>
    <property type="match status" value="1"/>
</dbReference>
<dbReference type="AlphaFoldDB" id="A0A5B8MUR5"/>
<dbReference type="EMBL" id="CP031043">
    <property type="protein sequence ID" value="QDZ23232.1"/>
    <property type="molecule type" value="Genomic_DNA"/>
</dbReference>
<feature type="compositionally biased region" description="Basic and acidic residues" evidence="6">
    <location>
        <begin position="368"/>
        <end position="378"/>
    </location>
</feature>
<keyword evidence="2" id="KW-0433">Leucine-rich repeat</keyword>
<dbReference type="GO" id="GO:0005930">
    <property type="term" value="C:axoneme"/>
    <property type="evidence" value="ECO:0007669"/>
    <property type="project" value="UniProtKB-SubCell"/>
</dbReference>
<feature type="compositionally biased region" description="Basic and acidic residues" evidence="6">
    <location>
        <begin position="387"/>
        <end position="399"/>
    </location>
</feature>
<reference evidence="7 8" key="1">
    <citation type="submission" date="2018-07" db="EMBL/GenBank/DDBJ databases">
        <title>The complete nuclear genome of the prasinophyte Chloropicon primus (CCMP1205).</title>
        <authorList>
            <person name="Pombert J.-F."/>
            <person name="Otis C."/>
            <person name="Turmel M."/>
            <person name="Lemieux C."/>
        </authorList>
    </citation>
    <scope>NUCLEOTIDE SEQUENCE [LARGE SCALE GENOMIC DNA]</scope>
    <source>
        <strain evidence="7 8">CCMP1205</strain>
    </source>
</reference>
<feature type="compositionally biased region" description="Acidic residues" evidence="6">
    <location>
        <begin position="432"/>
        <end position="442"/>
    </location>
</feature>
<dbReference type="SUPFAM" id="SSF52075">
    <property type="entry name" value="Outer arm dynein light chain 1"/>
    <property type="match status" value="1"/>
</dbReference>
<evidence type="ECO:0000313" key="7">
    <source>
        <dbReference type="EMBL" id="QDZ23232.1"/>
    </source>
</evidence>
<dbReference type="PROSITE" id="PS51450">
    <property type="entry name" value="LRR"/>
    <property type="match status" value="2"/>
</dbReference>
<keyword evidence="8" id="KW-1185">Reference proteome</keyword>
<evidence type="ECO:0000256" key="3">
    <source>
        <dbReference type="ARBA" id="ARBA00022737"/>
    </source>
</evidence>
<dbReference type="InterPro" id="IPR050576">
    <property type="entry name" value="Cilia_flagella_integrity"/>
</dbReference>
<protein>
    <submittedName>
        <fullName evidence="7">Uncharacterized protein</fullName>
    </submittedName>
</protein>
<evidence type="ECO:0000313" key="8">
    <source>
        <dbReference type="Proteomes" id="UP000316726"/>
    </source>
</evidence>
<name>A0A5B8MUR5_9CHLO</name>
<dbReference type="Proteomes" id="UP000316726">
    <property type="component" value="Chromosome 10"/>
</dbReference>
<keyword evidence="4" id="KW-0969">Cilium</keyword>
<keyword evidence="5" id="KW-0966">Cell projection</keyword>
<dbReference type="SMART" id="SM00365">
    <property type="entry name" value="LRR_SD22"/>
    <property type="match status" value="4"/>
</dbReference>
<evidence type="ECO:0000256" key="2">
    <source>
        <dbReference type="ARBA" id="ARBA00022614"/>
    </source>
</evidence>
<dbReference type="InterPro" id="IPR001611">
    <property type="entry name" value="Leu-rich_rpt"/>
</dbReference>
<comment type="subcellular location">
    <subcellularLocation>
        <location evidence="1">Cytoplasm</location>
        <location evidence="1">Cytoskeleton</location>
        <location evidence="1">Cilium axoneme</location>
    </subcellularLocation>
</comment>
<gene>
    <name evidence="7" type="ORF">A3770_10p57500</name>
</gene>
<organism evidence="7 8">
    <name type="scientific">Chloropicon primus</name>
    <dbReference type="NCBI Taxonomy" id="1764295"/>
    <lineage>
        <taxon>Eukaryota</taxon>
        <taxon>Viridiplantae</taxon>
        <taxon>Chlorophyta</taxon>
        <taxon>Chloropicophyceae</taxon>
        <taxon>Chloropicales</taxon>
        <taxon>Chloropicaceae</taxon>
        <taxon>Chloropicon</taxon>
    </lineage>
</organism>
<proteinExistence type="predicted"/>
<evidence type="ECO:0000256" key="6">
    <source>
        <dbReference type="SAM" id="MobiDB-lite"/>
    </source>
</evidence>
<dbReference type="InterPro" id="IPR032675">
    <property type="entry name" value="LRR_dom_sf"/>
</dbReference>
<dbReference type="Pfam" id="PF14580">
    <property type="entry name" value="LRR_9"/>
    <property type="match status" value="1"/>
</dbReference>
<feature type="region of interest" description="Disordered" evidence="6">
    <location>
        <begin position="411"/>
        <end position="442"/>
    </location>
</feature>
<evidence type="ECO:0000256" key="1">
    <source>
        <dbReference type="ARBA" id="ARBA00004430"/>
    </source>
</evidence>
<dbReference type="STRING" id="1764295.A0A5B8MUR5"/>
<feature type="region of interest" description="Disordered" evidence="6">
    <location>
        <begin position="257"/>
        <end position="342"/>
    </location>
</feature>
<dbReference type="OrthoDB" id="1904536at2759"/>
<sequence length="442" mass="50277">MAQRMTKEWLKKRCKELDLYATPSLNEKLYLNFQGFSAIENLEEYTGLKSIFLEGNCLDSLDGLQECRDLKCLFVQQNSIQEISHIQTLVELSHLNVSSNRLTSLANLEGLDKLDTLLAANNRLSTVESLAHLRGCPSITVLDVQRNKIEDVEVLEVFRDMPKLSCLYLQGNPVVSKIRHYRKKMIAMLPELKYLDDRPVFENDRRCAEAFVEGGVEAEREERRKIRAEEDERQRKNFEYMKKVREEGWRKRRIAMGLDPNKKGDPAFDEMSSDSDLDASDVEIPEEPEELKSARQKLAAYSAREGEEEPPELTEERHRLAKTGTTIENVDWKKDSDDSSAGIQEVVAMEEPPLTDYCDADSVKHARGLMDLKAEESGGSRSNAPQQDRDRSSGPDFDLKIVGQQVVSVVYSGGEGDTTDEEEALFQSHPLDDEDFDLDAMD</sequence>
<accession>A0A5B8MUR5</accession>
<dbReference type="Gene3D" id="3.80.10.10">
    <property type="entry name" value="Ribonuclease Inhibitor"/>
    <property type="match status" value="2"/>
</dbReference>
<feature type="compositionally biased region" description="Acidic residues" evidence="6">
    <location>
        <begin position="267"/>
        <end position="289"/>
    </location>
</feature>
<keyword evidence="3" id="KW-0677">Repeat</keyword>
<dbReference type="PANTHER" id="PTHR45973:SF9">
    <property type="entry name" value="LEUCINE-RICH REPEAT-CONTAINING PROTEIN 46"/>
    <property type="match status" value="1"/>
</dbReference>
<evidence type="ECO:0000256" key="4">
    <source>
        <dbReference type="ARBA" id="ARBA00023069"/>
    </source>
</evidence>